<organism evidence="1 2">
    <name type="scientific">Phytohabitans aurantiacus</name>
    <dbReference type="NCBI Taxonomy" id="3016789"/>
    <lineage>
        <taxon>Bacteria</taxon>
        <taxon>Bacillati</taxon>
        <taxon>Actinomycetota</taxon>
        <taxon>Actinomycetes</taxon>
        <taxon>Micromonosporales</taxon>
        <taxon>Micromonosporaceae</taxon>
    </lineage>
</organism>
<dbReference type="EMBL" id="BSDI01000043">
    <property type="protein sequence ID" value="GLI01347.1"/>
    <property type="molecule type" value="Genomic_DNA"/>
</dbReference>
<protein>
    <submittedName>
        <fullName evidence="1">Uncharacterized protein</fullName>
    </submittedName>
</protein>
<comment type="caution">
    <text evidence="1">The sequence shown here is derived from an EMBL/GenBank/DDBJ whole genome shotgun (WGS) entry which is preliminary data.</text>
</comment>
<accession>A0ABQ5R643</accession>
<keyword evidence="2" id="KW-1185">Reference proteome</keyword>
<sequence length="268" mass="28344">MALISGTMSVVTSGTPAAAFEGCPSADPEAINEFLAEMATSGLPADGADAAITQEFCSLTPVGDYNDIVPQPMSSPSNVDWYNMSMFYDNAVGYYVATSTWKWVNQGFIDDDIVVCVNNNVGGNDAVGIRFSGGGMQIIGRSATAWGNPAKDGYQNDFGFATMANSQVSDSGVGMVKQDTAVKLKSEPLGSCTDGQYDYNMWGGSATVTFRNLNGCRNVQMYPGYVHTWNSTSVTSIGAGPYQFSIGWSSAGESWVKEEAGPTANICD</sequence>
<proteinExistence type="predicted"/>
<reference evidence="1" key="1">
    <citation type="submission" date="2022-12" db="EMBL/GenBank/DDBJ databases">
        <title>New Phytohabitans aurantiacus sp. RD004123 nov., an actinomycete isolated from soil.</title>
        <authorList>
            <person name="Triningsih D.W."/>
            <person name="Harunari E."/>
            <person name="Igarashi Y."/>
        </authorList>
    </citation>
    <scope>NUCLEOTIDE SEQUENCE</scope>
    <source>
        <strain evidence="1">RD004123</strain>
    </source>
</reference>
<gene>
    <name evidence="1" type="ORF">Pa4123_66230</name>
</gene>
<dbReference type="RefSeq" id="WP_281902297.1">
    <property type="nucleotide sequence ID" value="NZ_BSDI01000043.1"/>
</dbReference>
<evidence type="ECO:0000313" key="1">
    <source>
        <dbReference type="EMBL" id="GLI01347.1"/>
    </source>
</evidence>
<evidence type="ECO:0000313" key="2">
    <source>
        <dbReference type="Proteomes" id="UP001144280"/>
    </source>
</evidence>
<dbReference type="Proteomes" id="UP001144280">
    <property type="component" value="Unassembled WGS sequence"/>
</dbReference>
<name>A0ABQ5R643_9ACTN</name>